<gene>
    <name evidence="5" type="ORF">FC83_GL001911</name>
</gene>
<dbReference type="GO" id="GO:0003700">
    <property type="term" value="F:DNA-binding transcription factor activity"/>
    <property type="evidence" value="ECO:0007669"/>
    <property type="project" value="InterPro"/>
</dbReference>
<dbReference type="AlphaFoldDB" id="X0PGL1"/>
<reference evidence="5 6" key="1">
    <citation type="journal article" date="2015" name="Genome Announc.">
        <title>Expanding the biotechnology potential of lactobacilli through comparative genomics of 213 strains and associated genera.</title>
        <authorList>
            <person name="Sun Z."/>
            <person name="Harris H.M."/>
            <person name="McCann A."/>
            <person name="Guo C."/>
            <person name="Argimon S."/>
            <person name="Zhang W."/>
            <person name="Yang X."/>
            <person name="Jeffery I.B."/>
            <person name="Cooney J.C."/>
            <person name="Kagawa T.F."/>
            <person name="Liu W."/>
            <person name="Song Y."/>
            <person name="Salvetti E."/>
            <person name="Wrobel A."/>
            <person name="Rasinkangas P."/>
            <person name="Parkhill J."/>
            <person name="Rea M.C."/>
            <person name="O'Sullivan O."/>
            <person name="Ritari J."/>
            <person name="Douillard F.P."/>
            <person name="Paul Ross R."/>
            <person name="Yang R."/>
            <person name="Briner A.E."/>
            <person name="Felis G.E."/>
            <person name="de Vos W.M."/>
            <person name="Barrangou R."/>
            <person name="Klaenhammer T.R."/>
            <person name="Caufield P.W."/>
            <person name="Cui Y."/>
            <person name="Zhang H."/>
            <person name="O'Toole P.W."/>
        </authorList>
    </citation>
    <scope>NUCLEOTIDE SEQUENCE [LARGE SCALE GENOMIC DNA]</scope>
    <source>
        <strain evidence="5 6">DSM 18527</strain>
    </source>
</reference>
<protein>
    <recommendedName>
        <fullName evidence="4">HTH arsR-type domain-containing protein</fullName>
    </recommendedName>
</protein>
<proteinExistence type="predicted"/>
<dbReference type="PATRIC" id="fig|1423734.3.peg.1933"/>
<dbReference type="Proteomes" id="UP000051236">
    <property type="component" value="Unassembled WGS sequence"/>
</dbReference>
<dbReference type="PROSITE" id="PS50987">
    <property type="entry name" value="HTH_ARSR_2"/>
    <property type="match status" value="1"/>
</dbReference>
<dbReference type="OrthoDB" id="9798835at2"/>
<name>X0PGL1_9LACO</name>
<dbReference type="PANTHER" id="PTHR33154:SF12">
    <property type="entry name" value="TRANSCRIPTIONAL REGULATORY PROTEIN"/>
    <property type="match status" value="1"/>
</dbReference>
<dbReference type="InterPro" id="IPR036388">
    <property type="entry name" value="WH-like_DNA-bd_sf"/>
</dbReference>
<dbReference type="eggNOG" id="COG0640">
    <property type="taxonomic scope" value="Bacteria"/>
</dbReference>
<dbReference type="InterPro" id="IPR051081">
    <property type="entry name" value="HTH_MetalResp_TranReg"/>
</dbReference>
<dbReference type="CDD" id="cd00090">
    <property type="entry name" value="HTH_ARSR"/>
    <property type="match status" value="1"/>
</dbReference>
<evidence type="ECO:0000259" key="4">
    <source>
        <dbReference type="PROSITE" id="PS50987"/>
    </source>
</evidence>
<sequence>MSQLLPVPAMATITLAQLLKSLSDPTRLAIVTRLADQAAPVSCVLFENLGKKSNLSQHYRNLRLNGLITISKAGRHSYLQLRRQELDAYFPDLIGTIVAANHR</sequence>
<keyword evidence="1" id="KW-0805">Transcription regulation</keyword>
<dbReference type="STRING" id="1423734.FC83_GL001911"/>
<keyword evidence="6" id="KW-1185">Reference proteome</keyword>
<evidence type="ECO:0000256" key="3">
    <source>
        <dbReference type="ARBA" id="ARBA00023163"/>
    </source>
</evidence>
<feature type="domain" description="HTH arsR-type" evidence="4">
    <location>
        <begin position="7"/>
        <end position="101"/>
    </location>
</feature>
<dbReference type="PRINTS" id="PR00778">
    <property type="entry name" value="HTHARSR"/>
</dbReference>
<organism evidence="5 6">
    <name type="scientific">Agrilactobacillus composti DSM 18527 = JCM 14202</name>
    <dbReference type="NCBI Taxonomy" id="1423734"/>
    <lineage>
        <taxon>Bacteria</taxon>
        <taxon>Bacillati</taxon>
        <taxon>Bacillota</taxon>
        <taxon>Bacilli</taxon>
        <taxon>Lactobacillales</taxon>
        <taxon>Lactobacillaceae</taxon>
        <taxon>Agrilactobacillus</taxon>
    </lineage>
</organism>
<dbReference type="InterPro" id="IPR011991">
    <property type="entry name" value="ArsR-like_HTH"/>
</dbReference>
<dbReference type="Gene3D" id="1.10.10.10">
    <property type="entry name" value="Winged helix-like DNA-binding domain superfamily/Winged helix DNA-binding domain"/>
    <property type="match status" value="1"/>
</dbReference>
<evidence type="ECO:0000313" key="6">
    <source>
        <dbReference type="Proteomes" id="UP000051236"/>
    </source>
</evidence>
<dbReference type="EMBL" id="AZGA01000019">
    <property type="protein sequence ID" value="KRM34975.1"/>
    <property type="molecule type" value="Genomic_DNA"/>
</dbReference>
<dbReference type="InterPro" id="IPR001845">
    <property type="entry name" value="HTH_ArsR_DNA-bd_dom"/>
</dbReference>
<evidence type="ECO:0000313" key="5">
    <source>
        <dbReference type="EMBL" id="KRM34975.1"/>
    </source>
</evidence>
<dbReference type="InterPro" id="IPR036390">
    <property type="entry name" value="WH_DNA-bd_sf"/>
</dbReference>
<dbReference type="PANTHER" id="PTHR33154">
    <property type="entry name" value="TRANSCRIPTIONAL REGULATOR, ARSR FAMILY"/>
    <property type="match status" value="1"/>
</dbReference>
<dbReference type="RefSeq" id="WP_035454668.1">
    <property type="nucleotide sequence ID" value="NZ_AZGA01000019.1"/>
</dbReference>
<accession>X0PGL1</accession>
<comment type="caution">
    <text evidence="5">The sequence shown here is derived from an EMBL/GenBank/DDBJ whole genome shotgun (WGS) entry which is preliminary data.</text>
</comment>
<evidence type="ECO:0000256" key="1">
    <source>
        <dbReference type="ARBA" id="ARBA00023015"/>
    </source>
</evidence>
<dbReference type="GO" id="GO:0003677">
    <property type="term" value="F:DNA binding"/>
    <property type="evidence" value="ECO:0007669"/>
    <property type="project" value="UniProtKB-KW"/>
</dbReference>
<dbReference type="SUPFAM" id="SSF46785">
    <property type="entry name" value="Winged helix' DNA-binding domain"/>
    <property type="match status" value="1"/>
</dbReference>
<keyword evidence="3" id="KW-0804">Transcription</keyword>
<keyword evidence="2" id="KW-0238">DNA-binding</keyword>
<evidence type="ECO:0000256" key="2">
    <source>
        <dbReference type="ARBA" id="ARBA00023125"/>
    </source>
</evidence>
<dbReference type="SMART" id="SM00418">
    <property type="entry name" value="HTH_ARSR"/>
    <property type="match status" value="1"/>
</dbReference>